<organism evidence="2 3">
    <name type="scientific">Phytophthora fragariae</name>
    <dbReference type="NCBI Taxonomy" id="53985"/>
    <lineage>
        <taxon>Eukaryota</taxon>
        <taxon>Sar</taxon>
        <taxon>Stramenopiles</taxon>
        <taxon>Oomycota</taxon>
        <taxon>Peronosporomycetes</taxon>
        <taxon>Peronosporales</taxon>
        <taxon>Peronosporaceae</taxon>
        <taxon>Phytophthora</taxon>
    </lineage>
</organism>
<evidence type="ECO:0000313" key="1">
    <source>
        <dbReference type="EMBL" id="KAE9152942.1"/>
    </source>
</evidence>
<name>A0A6A3UYY4_9STRA</name>
<proteinExistence type="predicted"/>
<protein>
    <submittedName>
        <fullName evidence="2">Uncharacterized protein</fullName>
    </submittedName>
</protein>
<sequence length="51" mass="5579">MSSSTTCVDNSSIDLYADQCASEALGGSVTVGKHLPPVSWQSLTRRYFWIL</sequence>
<reference evidence="2 3" key="1">
    <citation type="submission" date="2018-08" db="EMBL/GenBank/DDBJ databases">
        <title>Genomic investigation of the strawberry pathogen Phytophthora fragariae indicates pathogenicity is determined by transcriptional variation in three key races.</title>
        <authorList>
            <person name="Adams T.M."/>
            <person name="Armitage A.D."/>
            <person name="Sobczyk M.K."/>
            <person name="Bates H.J."/>
            <person name="Dunwell J.M."/>
            <person name="Nellist C.F."/>
            <person name="Harrison R.J."/>
        </authorList>
    </citation>
    <scope>NUCLEOTIDE SEQUENCE [LARGE SCALE GENOMIC DNA]</scope>
    <source>
        <strain evidence="1 4">BC-23</strain>
        <strain evidence="2 3">NOV-27</strain>
    </source>
</reference>
<keyword evidence="3" id="KW-1185">Reference proteome</keyword>
<evidence type="ECO:0000313" key="3">
    <source>
        <dbReference type="Proteomes" id="UP000433483"/>
    </source>
</evidence>
<dbReference type="Proteomes" id="UP000476176">
    <property type="component" value="Unassembled WGS sequence"/>
</dbReference>
<dbReference type="Proteomes" id="UP000433483">
    <property type="component" value="Unassembled WGS sequence"/>
</dbReference>
<comment type="caution">
    <text evidence="2">The sequence shown here is derived from an EMBL/GenBank/DDBJ whole genome shotgun (WGS) entry which is preliminary data.</text>
</comment>
<dbReference type="EMBL" id="QXGC01011673">
    <property type="protein sequence ID" value="KAE9152942.1"/>
    <property type="molecule type" value="Genomic_DNA"/>
</dbReference>
<gene>
    <name evidence="1" type="ORF">PF004_g32821</name>
    <name evidence="2" type="ORF">PF005_g32707</name>
</gene>
<accession>A0A6A3UYY4</accession>
<dbReference type="AlphaFoldDB" id="A0A6A3UYY4"/>
<evidence type="ECO:0000313" key="2">
    <source>
        <dbReference type="EMBL" id="KAE9157778.1"/>
    </source>
</evidence>
<evidence type="ECO:0000313" key="4">
    <source>
        <dbReference type="Proteomes" id="UP000476176"/>
    </source>
</evidence>
<dbReference type="EMBL" id="QXGB01008552">
    <property type="protein sequence ID" value="KAE9157778.1"/>
    <property type="molecule type" value="Genomic_DNA"/>
</dbReference>